<protein>
    <submittedName>
        <fullName evidence="1">DUF2993 family protein</fullName>
    </submittedName>
</protein>
<dbReference type="InterPro" id="IPR021373">
    <property type="entry name" value="DUF2993"/>
</dbReference>
<dbReference type="EMBL" id="VIVR01000001">
    <property type="protein sequence ID" value="TWE18943.1"/>
    <property type="molecule type" value="Genomic_DNA"/>
</dbReference>
<organism evidence="1 2">
    <name type="scientific">Kitasatospora atroaurantiaca</name>
    <dbReference type="NCBI Taxonomy" id="285545"/>
    <lineage>
        <taxon>Bacteria</taxon>
        <taxon>Bacillati</taxon>
        <taxon>Actinomycetota</taxon>
        <taxon>Actinomycetes</taxon>
        <taxon>Kitasatosporales</taxon>
        <taxon>Streptomycetaceae</taxon>
        <taxon>Kitasatospora</taxon>
    </lineage>
</organism>
<dbReference type="Pfam" id="PF11209">
    <property type="entry name" value="LmeA"/>
    <property type="match status" value="1"/>
</dbReference>
<gene>
    <name evidence="1" type="ORF">FB465_4044</name>
</gene>
<comment type="caution">
    <text evidence="1">The sequence shown here is derived from an EMBL/GenBank/DDBJ whole genome shotgun (WGS) entry which is preliminary data.</text>
</comment>
<dbReference type="OrthoDB" id="3215846at2"/>
<dbReference type="Proteomes" id="UP000318416">
    <property type="component" value="Unassembled WGS sequence"/>
</dbReference>
<reference evidence="1 2" key="1">
    <citation type="submission" date="2019-06" db="EMBL/GenBank/DDBJ databases">
        <title>Sequencing the genomes of 1000 actinobacteria strains.</title>
        <authorList>
            <person name="Klenk H.-P."/>
        </authorList>
    </citation>
    <scope>NUCLEOTIDE SEQUENCE [LARGE SCALE GENOMIC DNA]</scope>
    <source>
        <strain evidence="1 2">DSM 41649</strain>
    </source>
</reference>
<dbReference type="RefSeq" id="WP_145792445.1">
    <property type="nucleotide sequence ID" value="NZ_BAAABR010000045.1"/>
</dbReference>
<accession>A0A561ETK0</accession>
<evidence type="ECO:0000313" key="2">
    <source>
        <dbReference type="Proteomes" id="UP000318416"/>
    </source>
</evidence>
<proteinExistence type="predicted"/>
<evidence type="ECO:0000313" key="1">
    <source>
        <dbReference type="EMBL" id="TWE18943.1"/>
    </source>
</evidence>
<dbReference type="AlphaFoldDB" id="A0A561ETK0"/>
<keyword evidence="2" id="KW-1185">Reference proteome</keyword>
<sequence>MRGWLKLAIGLAVLAGLLFGADRIAVGVAQDEAADQLVSSGRLSARPEVSIEGFPFLTQALAGRFDAVRLSGEGVTVSDGRQQVALRSFNARLSGVEISDNYRSATVKSGSGSGLISYADAAKLVQGAERIDLSYGGPGKVKASVAGVAIGQGNVHSKGNTITADGFQLGGLGSLLNGRANELLGPRSFTLTNLPAGLSLASATPQPDGLQLSFQGSDLKLIG</sequence>
<name>A0A561ETK0_9ACTN</name>